<dbReference type="PROSITE" id="PS00785">
    <property type="entry name" value="5_NUCLEOTIDASE_1"/>
    <property type="match status" value="1"/>
</dbReference>
<dbReference type="SMART" id="SM00257">
    <property type="entry name" value="LysM"/>
    <property type="match status" value="1"/>
</dbReference>
<evidence type="ECO:0000259" key="3">
    <source>
        <dbReference type="PROSITE" id="PS51782"/>
    </source>
</evidence>
<protein>
    <submittedName>
        <fullName evidence="4">5'-nucleotidase C-terminal domain-containing protein</fullName>
    </submittedName>
</protein>
<proteinExistence type="predicted"/>
<feature type="domain" description="LysM" evidence="3">
    <location>
        <begin position="1116"/>
        <end position="1160"/>
    </location>
</feature>
<keyword evidence="5" id="KW-1185">Reference proteome</keyword>
<dbReference type="Pfam" id="PF00149">
    <property type="entry name" value="Metallophos"/>
    <property type="match status" value="2"/>
</dbReference>
<gene>
    <name evidence="4" type="ORF">KQI86_09385</name>
</gene>
<evidence type="ECO:0000313" key="4">
    <source>
        <dbReference type="EMBL" id="MBU5484542.1"/>
    </source>
</evidence>
<sequence length="1163" mass="127873">MFKKFQFKKWTSWLVTLVMVLSFATPLNVSAAAKTVNIQMLATSDTHGKILPYEYATNSESKSGSMAQIATAVKELRKQNPNTIMVDVGDTIQDNSASLFLNHEIHPMVLAMNEIGYDTWTLGNHEFNYGVPALDKVASQFKGTVLCGNVYREDGKRLGESYKIVERAGVKVGIIGMVTPNITRWDGENLKGYKVTDPIEETKKVISEIKNKVDVMVAVVHMSEGEEYGNKGSSAVELANACPELAAIVAAHEHKAVEGALYNNVLLVENKNAAQSIAKIDIKLTEKNGKYVVNDKAKDVTSKIIWMEDGKTKALNYESDKDLEKKLAPYHKVALDDANQIIGELKGGDLVPKDEVKGIPTSQIQETPMINLINEVQMHYTKADVSSAAAFRSDANMKQGKIKKSDASLIYKYDNTLYLLEVTGKQLKDYMEWSASYYNTYKPGDLTLSFDEDIRGYNYDMFSGVKYEVDVSKEAGNRIVNLRRMDDSAIKDTDTLKLAVNNYRASSHLLNPKGRILKDGSIPKVIEKDAMGATPIRDLIGKYIGEVKQGVITPQMNNNWKVIGNNWDSTKRAEAVKLINDGKIKIPLSKDGRTPNVAAITETNLENAKNTKTANVISFNDYHGIVKESGKDLGIAKFVGAINDFKKENKNTIVVAGGDLYQGTALSNLNYGAPINEMLKAIGLTASAVGNHEFDWGADRIAKWSKEAGFDFLASNIYDKKTGQPVSWAKPYKIVEMDGLKIGFVGLATPETAYKTKPTNVENLEFRDPIKATKEWSKKLRSGELKEGKADVVIALTHLGSFQDKKTGEITGEAADLAKGNAGVDAIISAHTHLPVSGKVNGIPVVQGNKNGRAYVKLEVAFNTKTNKVSIEPAFIDLSEIVKTLPEDEAGKTIAKKYEDASKSKLDEVVGTTDKDLTHDRFGGPSLLGEWVCDVMAKTAKAQIAITNGGGLRCPIEKGNITVGKLYELMPFDNTLFTMELKGSDLKRVIENGIGNETIGWAAISGVKVKYDLKQPFGNRIYEMTLKDGSKVDMNKYYTVVTNDFMAEGGDNYDFKGAKNLKDTNLPIRDALINELRQVKKLSVVKANYLAPGVKPATEPEVKPSKPELKPSGKKVIYTVKAGDCLSSIGEKYNISYKKIAEENNIKNLDLIFIGQQLVIPVN</sequence>
<evidence type="ECO:0000256" key="2">
    <source>
        <dbReference type="SAM" id="SignalP"/>
    </source>
</evidence>
<dbReference type="CDD" id="cd00845">
    <property type="entry name" value="MPP_UshA_N_like"/>
    <property type="match status" value="1"/>
</dbReference>
<evidence type="ECO:0000313" key="5">
    <source>
        <dbReference type="Proteomes" id="UP000726170"/>
    </source>
</evidence>
<feature type="signal peptide" evidence="2">
    <location>
        <begin position="1"/>
        <end position="31"/>
    </location>
</feature>
<dbReference type="Pfam" id="PF02872">
    <property type="entry name" value="5_nucleotid_C"/>
    <property type="match status" value="2"/>
</dbReference>
<comment type="caution">
    <text evidence="4">The sequence shown here is derived from an EMBL/GenBank/DDBJ whole genome shotgun (WGS) entry which is preliminary data.</text>
</comment>
<dbReference type="InterPro" id="IPR008334">
    <property type="entry name" value="5'-Nucleotdase_C"/>
</dbReference>
<evidence type="ECO:0000256" key="1">
    <source>
        <dbReference type="ARBA" id="ARBA00022729"/>
    </source>
</evidence>
<dbReference type="InterPro" id="IPR004843">
    <property type="entry name" value="Calcineurin-like_PHP"/>
</dbReference>
<name>A0ABS6EHC1_9CLOT</name>
<dbReference type="PROSITE" id="PS00786">
    <property type="entry name" value="5_NUCLEOTIDASE_2"/>
    <property type="match status" value="1"/>
</dbReference>
<feature type="chain" id="PRO_5046976977" evidence="2">
    <location>
        <begin position="32"/>
        <end position="1163"/>
    </location>
</feature>
<dbReference type="PROSITE" id="PS51782">
    <property type="entry name" value="LYSM"/>
    <property type="match status" value="1"/>
</dbReference>
<dbReference type="RefSeq" id="WP_216439013.1">
    <property type="nucleotide sequence ID" value="NZ_JAHLQF010000002.1"/>
</dbReference>
<dbReference type="PANTHER" id="PTHR11575">
    <property type="entry name" value="5'-NUCLEOTIDASE-RELATED"/>
    <property type="match status" value="1"/>
</dbReference>
<dbReference type="InterPro" id="IPR006179">
    <property type="entry name" value="5_nucleotidase/apyrase"/>
</dbReference>
<dbReference type="Proteomes" id="UP000726170">
    <property type="component" value="Unassembled WGS sequence"/>
</dbReference>
<organism evidence="4 5">
    <name type="scientific">Clostridium mobile</name>
    <dbReference type="NCBI Taxonomy" id="2841512"/>
    <lineage>
        <taxon>Bacteria</taxon>
        <taxon>Bacillati</taxon>
        <taxon>Bacillota</taxon>
        <taxon>Clostridia</taxon>
        <taxon>Eubacteriales</taxon>
        <taxon>Clostridiaceae</taxon>
        <taxon>Clostridium</taxon>
    </lineage>
</organism>
<dbReference type="InterPro" id="IPR006146">
    <property type="entry name" value="5'-Nucleotdase_CS"/>
</dbReference>
<dbReference type="CDD" id="cd00118">
    <property type="entry name" value="LysM"/>
    <property type="match status" value="1"/>
</dbReference>
<dbReference type="PANTHER" id="PTHR11575:SF24">
    <property type="entry name" value="5'-NUCLEOTIDASE"/>
    <property type="match status" value="1"/>
</dbReference>
<keyword evidence="1 2" id="KW-0732">Signal</keyword>
<reference evidence="4 5" key="1">
    <citation type="submission" date="2021-06" db="EMBL/GenBank/DDBJ databases">
        <authorList>
            <person name="Sun Q."/>
            <person name="Li D."/>
        </authorList>
    </citation>
    <scope>NUCLEOTIDE SEQUENCE [LARGE SCALE GENOMIC DNA]</scope>
    <source>
        <strain evidence="4 5">MSJ-11</strain>
    </source>
</reference>
<accession>A0ABS6EHC1</accession>
<dbReference type="InterPro" id="IPR018392">
    <property type="entry name" value="LysM"/>
</dbReference>
<dbReference type="EMBL" id="JAHLQF010000002">
    <property type="protein sequence ID" value="MBU5484542.1"/>
    <property type="molecule type" value="Genomic_DNA"/>
</dbReference>
<dbReference type="Pfam" id="PF01476">
    <property type="entry name" value="LysM"/>
    <property type="match status" value="1"/>
</dbReference>